<feature type="coiled-coil region" evidence="11">
    <location>
        <begin position="579"/>
        <end position="641"/>
    </location>
</feature>
<feature type="compositionally biased region" description="Basic and acidic residues" evidence="12">
    <location>
        <begin position="54"/>
        <end position="68"/>
    </location>
</feature>
<evidence type="ECO:0000256" key="5">
    <source>
        <dbReference type="ARBA" id="ARBA00022838"/>
    </source>
</evidence>
<dbReference type="InterPro" id="IPR038273">
    <property type="entry name" value="Ndc80_sf"/>
</dbReference>
<keyword evidence="2 10" id="KW-0158">Chromosome</keyword>
<dbReference type="AlphaFoldDB" id="A0AAV7ZD21"/>
<dbReference type="Pfam" id="PF24487">
    <property type="entry name" value="NDC80_loop"/>
    <property type="match status" value="1"/>
</dbReference>
<feature type="region of interest" description="Disordered" evidence="12">
    <location>
        <begin position="1"/>
        <end position="184"/>
    </location>
</feature>
<feature type="compositionally biased region" description="Basic and acidic residues" evidence="12">
    <location>
        <begin position="127"/>
        <end position="144"/>
    </location>
</feature>
<evidence type="ECO:0000256" key="11">
    <source>
        <dbReference type="SAM" id="Coils"/>
    </source>
</evidence>
<comment type="function">
    <text evidence="10">Acts as a component of the essential kinetochore-associated NDC80 complex, which is required for chromosome segregation and spindle checkpoint activity.</text>
</comment>
<comment type="caution">
    <text evidence="15">The sequence shown here is derived from an EMBL/GenBank/DDBJ whole genome shotgun (WGS) entry which is preliminary data.</text>
</comment>
<evidence type="ECO:0000256" key="12">
    <source>
        <dbReference type="SAM" id="MobiDB-lite"/>
    </source>
</evidence>
<evidence type="ECO:0000256" key="8">
    <source>
        <dbReference type="ARBA" id="ARBA00023306"/>
    </source>
</evidence>
<keyword evidence="7 10" id="KW-0539">Nucleus</keyword>
<feature type="domain" description="Kinetochore protein NDC80 loop region" evidence="14">
    <location>
        <begin position="490"/>
        <end position="709"/>
    </location>
</feature>
<feature type="compositionally biased region" description="Basic and acidic residues" evidence="12">
    <location>
        <begin position="175"/>
        <end position="184"/>
    </location>
</feature>
<keyword evidence="3 10" id="KW-0132">Cell division</keyword>
<dbReference type="PANTHER" id="PTHR10643:SF2">
    <property type="entry name" value="KINETOCHORE PROTEIN NDC80 HOMOLOG"/>
    <property type="match status" value="1"/>
</dbReference>
<accession>A0AAV7ZD21</accession>
<organism evidence="15 16">
    <name type="scientific">Anaeramoeba flamelloides</name>
    <dbReference type="NCBI Taxonomy" id="1746091"/>
    <lineage>
        <taxon>Eukaryota</taxon>
        <taxon>Metamonada</taxon>
        <taxon>Anaeramoebidae</taxon>
        <taxon>Anaeramoeba</taxon>
    </lineage>
</organism>
<evidence type="ECO:0000313" key="15">
    <source>
        <dbReference type="EMBL" id="KAJ3437649.1"/>
    </source>
</evidence>
<dbReference type="GO" id="GO:0051301">
    <property type="term" value="P:cell division"/>
    <property type="evidence" value="ECO:0007669"/>
    <property type="project" value="UniProtKB-UniRule"/>
</dbReference>
<feature type="compositionally biased region" description="Polar residues" evidence="12">
    <location>
        <begin position="69"/>
        <end position="101"/>
    </location>
</feature>
<feature type="compositionally biased region" description="Polar residues" evidence="12">
    <location>
        <begin position="1"/>
        <end position="27"/>
    </location>
</feature>
<sequence>MSTTKLRNISNTPQFTNQRPTGKMSNSKNEEENVNIFSSNRSKRKMSNKKSQRRSQELKRRRQFDNKNIHNSGLRNRRATTATLQPSKSNSSSTGGNFLTNRNKREGRSTLAFGSSQKKNKKKHRNESRSGSDGESSFKNERGSRMGSNSQKMRRRTTVNGRRSSLYRKSGTINRTHDPRPLDNKKFLQSARSKIIHFLNDHGFSKLESSKLLLKPDQKNFFKVTEFLFQIIDSNLRLSSKPSNEISAFFKKLRYPVPMSRSSLSVVSAPHTWRSLVGALLWLVELLTYSEHCDEKSKQMLEFAMKMQQTGENFENNTLSMDELALMGEDNSGESAFFDYLSASYKCFLIGDDEQFENLEQELANCFTENNESLQLQTQELARENSMIINQLQDLGSGNSPIKSLKKKKKNLQTELDELLHEIETFKIEKDTLQNEIQILEEKENQIKLETNTSQKRIKKLKTNVNNQKINSNELKQIQIETGGLSRSLETIKKKRKEIQDQNWEQEINVTKQLGQLETSVLDYNNKARELRLIGNNAKNNIENINFKIKVIKQQQLSKNLPKVIHGLKKTSFEFNQQKKLITKEIRKIENNKTKIQDRLEDENHEIQNKQNILKSSMNNYQQLKNSLSLLQKDYHSKREKEKNNLLNLSLHKNSGIKKKEHLLEETNNQFFNYQSQFKNEKKIWSQSIIDLLTILTNFKQNVEDHLQNLLVQSQNSVDNIQNFKF</sequence>
<gene>
    <name evidence="15" type="ORF">M0812_16815</name>
</gene>
<evidence type="ECO:0000256" key="7">
    <source>
        <dbReference type="ARBA" id="ARBA00023242"/>
    </source>
</evidence>
<keyword evidence="6 11" id="KW-0175">Coiled coil</keyword>
<feature type="compositionally biased region" description="Basic residues" evidence="12">
    <location>
        <begin position="41"/>
        <end position="53"/>
    </location>
</feature>
<evidence type="ECO:0000313" key="16">
    <source>
        <dbReference type="Proteomes" id="UP001146793"/>
    </source>
</evidence>
<evidence type="ECO:0000256" key="4">
    <source>
        <dbReference type="ARBA" id="ARBA00022776"/>
    </source>
</evidence>
<evidence type="ECO:0000256" key="3">
    <source>
        <dbReference type="ARBA" id="ARBA00022618"/>
    </source>
</evidence>
<comment type="subcellular location">
    <subcellularLocation>
        <location evidence="10">Chromosome</location>
        <location evidence="10">Centromere</location>
        <location evidence="10">Kinetochore</location>
    </subcellularLocation>
    <subcellularLocation>
        <location evidence="10">Nucleus</location>
    </subcellularLocation>
</comment>
<dbReference type="GO" id="GO:0005634">
    <property type="term" value="C:nucleus"/>
    <property type="evidence" value="ECO:0007669"/>
    <property type="project" value="UniProtKB-SubCell"/>
</dbReference>
<keyword evidence="9 10" id="KW-0137">Centromere</keyword>
<dbReference type="Gene3D" id="1.10.418.30">
    <property type="entry name" value="Ncd80 complex, Ncd80 subunit"/>
    <property type="match status" value="1"/>
</dbReference>
<comment type="subunit">
    <text evidence="10">Component of the NDC80 complex.</text>
</comment>
<evidence type="ECO:0000256" key="6">
    <source>
        <dbReference type="ARBA" id="ARBA00023054"/>
    </source>
</evidence>
<feature type="coiled-coil region" evidence="11">
    <location>
        <begin position="402"/>
        <end position="478"/>
    </location>
</feature>
<evidence type="ECO:0000256" key="9">
    <source>
        <dbReference type="ARBA" id="ARBA00023328"/>
    </source>
</evidence>
<evidence type="ECO:0000259" key="13">
    <source>
        <dbReference type="Pfam" id="PF03801"/>
    </source>
</evidence>
<reference evidence="15" key="1">
    <citation type="submission" date="2022-08" db="EMBL/GenBank/DDBJ databases">
        <title>Novel sulphate-reducing endosymbionts in the free-living metamonad Anaeramoeba.</title>
        <authorList>
            <person name="Jerlstrom-Hultqvist J."/>
            <person name="Cepicka I."/>
            <person name="Gallot-Lavallee L."/>
            <person name="Salas-Leiva D."/>
            <person name="Curtis B.A."/>
            <person name="Zahonova K."/>
            <person name="Pipaliya S."/>
            <person name="Dacks J."/>
            <person name="Roger A.J."/>
        </authorList>
    </citation>
    <scope>NUCLEOTIDE SEQUENCE</scope>
    <source>
        <strain evidence="15">Busselton2</strain>
    </source>
</reference>
<keyword evidence="8 10" id="KW-0131">Cell cycle</keyword>
<dbReference type="GO" id="GO:0051315">
    <property type="term" value="P:attachment of mitotic spindle microtubules to kinetochore"/>
    <property type="evidence" value="ECO:0007669"/>
    <property type="project" value="UniProtKB-UniRule"/>
</dbReference>
<proteinExistence type="inferred from homology"/>
<protein>
    <recommendedName>
        <fullName evidence="10">Kinetochore protein NDC80</fullName>
    </recommendedName>
</protein>
<dbReference type="GO" id="GO:0031262">
    <property type="term" value="C:Ndc80 complex"/>
    <property type="evidence" value="ECO:0007669"/>
    <property type="project" value="UniProtKB-UniRule"/>
</dbReference>
<evidence type="ECO:0000256" key="1">
    <source>
        <dbReference type="ARBA" id="ARBA00007050"/>
    </source>
</evidence>
<evidence type="ECO:0000256" key="2">
    <source>
        <dbReference type="ARBA" id="ARBA00022454"/>
    </source>
</evidence>
<dbReference type="EMBL" id="JANTQA010000033">
    <property type="protein sequence ID" value="KAJ3437649.1"/>
    <property type="molecule type" value="Genomic_DNA"/>
</dbReference>
<feature type="domain" description="Kinetochore protein Ndc80 CH" evidence="13">
    <location>
        <begin position="156"/>
        <end position="292"/>
    </location>
</feature>
<keyword evidence="5 10" id="KW-0995">Kinetochore</keyword>
<dbReference type="Pfam" id="PF03801">
    <property type="entry name" value="Ndc80_HEC"/>
    <property type="match status" value="1"/>
</dbReference>
<dbReference type="InterPro" id="IPR057091">
    <property type="entry name" value="NDC80_loop"/>
</dbReference>
<comment type="similarity">
    <text evidence="1 10">Belongs to the NDC80/HEC1 family.</text>
</comment>
<keyword evidence="4 10" id="KW-0498">Mitosis</keyword>
<name>A0AAV7ZD21_9EUKA</name>
<dbReference type="InterPro" id="IPR055260">
    <property type="entry name" value="Ndc80_CH"/>
</dbReference>
<evidence type="ECO:0000256" key="10">
    <source>
        <dbReference type="RuleBase" id="RU368072"/>
    </source>
</evidence>
<dbReference type="InterPro" id="IPR005550">
    <property type="entry name" value="Kinetochore_Ndc80"/>
</dbReference>
<dbReference type="PANTHER" id="PTHR10643">
    <property type="entry name" value="KINETOCHORE PROTEIN NDC80"/>
    <property type="match status" value="1"/>
</dbReference>
<evidence type="ECO:0000259" key="14">
    <source>
        <dbReference type="Pfam" id="PF24487"/>
    </source>
</evidence>
<dbReference type="Proteomes" id="UP001146793">
    <property type="component" value="Unassembled WGS sequence"/>
</dbReference>